<gene>
    <name evidence="2" type="ORF">BLNAU_9723</name>
</gene>
<protein>
    <submittedName>
        <fullName evidence="2">Uncharacterized protein</fullName>
    </submittedName>
</protein>
<evidence type="ECO:0000313" key="2">
    <source>
        <dbReference type="EMBL" id="KAK2955332.1"/>
    </source>
</evidence>
<keyword evidence="3" id="KW-1185">Reference proteome</keyword>
<feature type="region of interest" description="Disordered" evidence="1">
    <location>
        <begin position="42"/>
        <end position="65"/>
    </location>
</feature>
<evidence type="ECO:0000313" key="3">
    <source>
        <dbReference type="Proteomes" id="UP001281761"/>
    </source>
</evidence>
<dbReference type="Proteomes" id="UP001281761">
    <property type="component" value="Unassembled WGS sequence"/>
</dbReference>
<reference evidence="2 3" key="1">
    <citation type="journal article" date="2022" name="bioRxiv">
        <title>Genomics of Preaxostyla Flagellates Illuminates Evolutionary Transitions and the Path Towards Mitochondrial Loss.</title>
        <authorList>
            <person name="Novak L.V.F."/>
            <person name="Treitli S.C."/>
            <person name="Pyrih J."/>
            <person name="Halakuc P."/>
            <person name="Pipaliya S.V."/>
            <person name="Vacek V."/>
            <person name="Brzon O."/>
            <person name="Soukal P."/>
            <person name="Eme L."/>
            <person name="Dacks J.B."/>
            <person name="Karnkowska A."/>
            <person name="Elias M."/>
            <person name="Hampl V."/>
        </authorList>
    </citation>
    <scope>NUCLEOTIDE SEQUENCE [LARGE SCALE GENOMIC DNA]</scope>
    <source>
        <strain evidence="2">NAU3</strain>
        <tissue evidence="2">Gut</tissue>
    </source>
</reference>
<name>A0ABQ9XV38_9EUKA</name>
<evidence type="ECO:0000256" key="1">
    <source>
        <dbReference type="SAM" id="MobiDB-lite"/>
    </source>
</evidence>
<proteinExistence type="predicted"/>
<comment type="caution">
    <text evidence="2">The sequence shown here is derived from an EMBL/GenBank/DDBJ whole genome shotgun (WGS) entry which is preliminary data.</text>
</comment>
<organism evidence="2 3">
    <name type="scientific">Blattamonas nauphoetae</name>
    <dbReference type="NCBI Taxonomy" id="2049346"/>
    <lineage>
        <taxon>Eukaryota</taxon>
        <taxon>Metamonada</taxon>
        <taxon>Preaxostyla</taxon>
        <taxon>Oxymonadida</taxon>
        <taxon>Blattamonas</taxon>
    </lineage>
</organism>
<sequence length="194" mass="21945">MVNHIPTNHDERRRFLPHRMEHNYHHQSTQLEAQTRHNPLLGIGTSSYRETSTEPTRDSTGNPSITFLHGLQPSERDRAYILVFEITPNISQLGKMDPASVTATPGKLVTQFRIITGLVLVPSFFLTASSFLRAVPLTEATPTFGELDGSSVTRNNMAVPLEQILFRIRKFQTETTLIVYSGDKMNERHDVEDT</sequence>
<accession>A0ABQ9XV38</accession>
<dbReference type="EMBL" id="JARBJD010000068">
    <property type="protein sequence ID" value="KAK2955332.1"/>
    <property type="molecule type" value="Genomic_DNA"/>
</dbReference>